<feature type="transmembrane region" description="Helical" evidence="12">
    <location>
        <begin position="318"/>
        <end position="336"/>
    </location>
</feature>
<evidence type="ECO:0000256" key="10">
    <source>
        <dbReference type="ARBA" id="ARBA00044721"/>
    </source>
</evidence>
<organism evidence="13 14">
    <name type="scientific">Zygosaccharomyces bailii (strain CLIB 213 / ATCC 58445 / CBS 680 / BCRC 21525 / NBRC 1098 / NCYC 1416 / NRRL Y-2227)</name>
    <dbReference type="NCBI Taxonomy" id="1333698"/>
    <lineage>
        <taxon>Eukaryota</taxon>
        <taxon>Fungi</taxon>
        <taxon>Dikarya</taxon>
        <taxon>Ascomycota</taxon>
        <taxon>Saccharomycotina</taxon>
        <taxon>Saccharomycetes</taxon>
        <taxon>Saccharomycetales</taxon>
        <taxon>Saccharomycetaceae</taxon>
        <taxon>Zygosaccharomyces</taxon>
    </lineage>
</organism>
<evidence type="ECO:0000256" key="3">
    <source>
        <dbReference type="ARBA" id="ARBA00007063"/>
    </source>
</evidence>
<evidence type="ECO:0000256" key="6">
    <source>
        <dbReference type="ARBA" id="ARBA00022692"/>
    </source>
</evidence>
<evidence type="ECO:0000256" key="8">
    <source>
        <dbReference type="ARBA" id="ARBA00022989"/>
    </source>
</evidence>
<dbReference type="EMBL" id="HG316464">
    <property type="protein sequence ID" value="CDF91350.1"/>
    <property type="molecule type" value="Genomic_DNA"/>
</dbReference>
<evidence type="ECO:0000256" key="5">
    <source>
        <dbReference type="ARBA" id="ARBA00022679"/>
    </source>
</evidence>
<dbReference type="UniPathway" id="UPA00378"/>
<keyword evidence="14" id="KW-1185">Reference proteome</keyword>
<comment type="similarity">
    <text evidence="3 12">Belongs to the glycosyltransferase 22 family.</text>
</comment>
<comment type="catalytic activity">
    <reaction evidence="11">
        <text>an alpha-D-Man-(1-&gt;2)-alpha-D-Man-(1-&gt;2)-alpha-D-Man-(1-&gt;3)-[alpha-D-Man-(1-&gt;2)-alpha-D-Man-(1-&gt;3)-alpha-D-Man-(1-&gt;6)]-beta-D-Man-(1-&gt;4)-beta-D-GlcNAc-(1-&gt;4)-alpha-D-GlcNAc-diphospho-di-trans,poly-cis-dolichol + a di-trans,poly-cis-dolichyl beta-D-mannosyl phosphate = an alpha-D-Man-(1-&gt;2)-alpha-D-Man-(1-&gt;2)-alpha-D-Man-(1-&gt;3)-[alpha-D-Man-(1-&gt;2)-alpha-D-Man-(1-&gt;3)-[alpha-D-Man-(1-&gt;6)]-alpha-D-Man-(1-&gt;6)]-beta-D-Man-(1-&gt;4)-beta-D-GlcNAc-(1-&gt;4)-alpha-D-GlcNAc-diphospho-di-trans,poly-cis-dolichol + a di-trans,poly-cis-dolichyl phosphate + H(+)</text>
        <dbReference type="Rhea" id="RHEA:29535"/>
        <dbReference type="Rhea" id="RHEA-COMP:19498"/>
        <dbReference type="Rhea" id="RHEA-COMP:19501"/>
        <dbReference type="Rhea" id="RHEA-COMP:19518"/>
        <dbReference type="Rhea" id="RHEA-COMP:19519"/>
        <dbReference type="ChEBI" id="CHEBI:15378"/>
        <dbReference type="ChEBI" id="CHEBI:57683"/>
        <dbReference type="ChEBI" id="CHEBI:58211"/>
        <dbReference type="ChEBI" id="CHEBI:132517"/>
        <dbReference type="ChEBI" id="CHEBI:132519"/>
        <dbReference type="EC" id="2.4.1.260"/>
    </reaction>
    <physiologicalReaction direction="left-to-right" evidence="11">
        <dbReference type="Rhea" id="RHEA:29536"/>
    </physiologicalReaction>
</comment>
<dbReference type="AlphaFoldDB" id="A0A8J2TA23"/>
<evidence type="ECO:0000256" key="2">
    <source>
        <dbReference type="ARBA" id="ARBA00004922"/>
    </source>
</evidence>
<evidence type="ECO:0000256" key="12">
    <source>
        <dbReference type="RuleBase" id="RU363075"/>
    </source>
</evidence>
<protein>
    <recommendedName>
        <fullName evidence="12">Mannosyltransferase</fullName>
        <ecNumber evidence="12">2.4.1.-</ecNumber>
    </recommendedName>
</protein>
<comment type="subcellular location">
    <subcellularLocation>
        <location evidence="1 12">Endoplasmic reticulum membrane</location>
        <topology evidence="1 12">Multi-pass membrane protein</topology>
    </subcellularLocation>
</comment>
<dbReference type="InterPro" id="IPR005599">
    <property type="entry name" value="GPI_mannosylTrfase"/>
</dbReference>
<accession>A0A8J2TA23</accession>
<feature type="transmembrane region" description="Helical" evidence="12">
    <location>
        <begin position="199"/>
        <end position="227"/>
    </location>
</feature>
<keyword evidence="6 12" id="KW-0812">Transmembrane</keyword>
<dbReference type="GO" id="GO:0006487">
    <property type="term" value="P:protein N-linked glycosylation"/>
    <property type="evidence" value="ECO:0007669"/>
    <property type="project" value="TreeGrafter"/>
</dbReference>
<evidence type="ECO:0000256" key="9">
    <source>
        <dbReference type="ARBA" id="ARBA00023136"/>
    </source>
</evidence>
<name>A0A8J2TA23_ZYGB2</name>
<dbReference type="GO" id="GO:0005789">
    <property type="term" value="C:endoplasmic reticulum membrane"/>
    <property type="evidence" value="ECO:0007669"/>
    <property type="project" value="UniProtKB-SubCell"/>
</dbReference>
<keyword evidence="7 12" id="KW-0256">Endoplasmic reticulum</keyword>
<feature type="transmembrane region" description="Helical" evidence="12">
    <location>
        <begin position="146"/>
        <end position="167"/>
    </location>
</feature>
<evidence type="ECO:0000313" key="13">
    <source>
        <dbReference type="EMBL" id="CDF91350.1"/>
    </source>
</evidence>
<dbReference type="PANTHER" id="PTHR22760">
    <property type="entry name" value="GLYCOSYLTRANSFERASE"/>
    <property type="match status" value="1"/>
</dbReference>
<keyword evidence="5" id="KW-0808">Transferase</keyword>
<dbReference type="GO" id="GO:0052917">
    <property type="term" value="F:dol-P-Man:Man(7)GlcNAc(2)-PP-Dol alpha-1,6-mannosyltransferase activity"/>
    <property type="evidence" value="ECO:0007669"/>
    <property type="project" value="UniProtKB-EC"/>
</dbReference>
<feature type="transmembrane region" description="Helical" evidence="12">
    <location>
        <begin position="342"/>
        <end position="362"/>
    </location>
</feature>
<feature type="transmembrane region" description="Helical" evidence="12">
    <location>
        <begin position="374"/>
        <end position="393"/>
    </location>
</feature>
<comment type="pathway">
    <text evidence="2">Protein modification; protein glycosylation.</text>
</comment>
<evidence type="ECO:0000313" key="14">
    <source>
        <dbReference type="Proteomes" id="UP000019375"/>
    </source>
</evidence>
<feature type="transmembrane region" description="Helical" evidence="12">
    <location>
        <begin position="173"/>
        <end position="192"/>
    </location>
</feature>
<keyword evidence="8 12" id="KW-1133">Transmembrane helix</keyword>
<dbReference type="Pfam" id="PF03901">
    <property type="entry name" value="Glyco_transf_22"/>
    <property type="match status" value="1"/>
</dbReference>
<dbReference type="Proteomes" id="UP000019375">
    <property type="component" value="Unassembled WGS sequence"/>
</dbReference>
<comment type="function">
    <text evidence="10">Mannosyltransferase that operates in the biosynthetic pathway of dolichol-linked oligosaccharides, the glycan precursors employed in protein asparagine (N)-glycosylation. The assembly of dolichol-linked oligosaccharides begins on the cytosolic side of the endoplasmic reticulum membrane and finishes in its lumen. The sequential addition of sugars to dolichol pyrophosphate produces dolichol-linked oligosaccharides containing fourteen sugars, including two GlcNAcs, nine mannoses and three glucoses. Once assembled, the oligosaccharide is transferred from the lipid to nascent proteins by oligosaccharyltransferases. In the lumen of the endoplasmic reticulum, adds the eighth mannose residue in an alpha-1,6 linkage onto Man(7)GlcNAc(2)-PP-dolichol to produce Man(8)GlcNAc(2)-PP-dolichol.</text>
</comment>
<sequence>MGWSYLDYAVVAIISWYMMKAPYTKVEESFTIQAIHDILNYGVFDISRYDHLQFPGVVPRSFIGPLIIAAFTKPFVWASSLFGTAPTQLESQMLARAAIGLTNWVGLVYLKNCAQDAISMQKIDNEREEEKNKEIGKSVGRRPPEVYLESTGIWYTLFVMTGFHLMYYGSRPLPNFVITLPLTNVALGWVLLGRHNLAVCLLAFTAAIFRLEVAALGGGVALLSIYYKKMTLFNAVKFGLMGGVIGMGISLTIDSHFWGRWCVPEIDAFIFNVIQGNAAEWGTESPAGYFTHYMGTMFVPPTILFLCLVGLKMAPQNLRIVALSGLFHVVVLSLQPHKEWRFIIYAVPPIILLGSVAAAYVWENLKIATTLQALVAFALPLSPVLSMLFSLVFGHASSLNYPGGQALSEFNQMIIANNITNATVHLSVPACMTGITKFGELDYDTYGITYDKTEDVAKLEDLWPTFEYLITVEDFPSMLPFEKYPAENWEKLSATPIFLGFDTTDFDTAFKDGEGLVGLITRLLQENANFATFVSDLIDSAFMRGDVFFTYKRIAHDSEHIESK</sequence>
<evidence type="ECO:0000256" key="1">
    <source>
        <dbReference type="ARBA" id="ARBA00004477"/>
    </source>
</evidence>
<dbReference type="EC" id="2.4.1.-" evidence="12"/>
<feature type="transmembrane region" description="Helical" evidence="12">
    <location>
        <begin position="290"/>
        <end position="311"/>
    </location>
</feature>
<keyword evidence="4 12" id="KW-0328">Glycosyltransferase</keyword>
<keyword evidence="9 12" id="KW-0472">Membrane</keyword>
<dbReference type="OrthoDB" id="19039at2759"/>
<gene>
    <name evidence="13" type="ORF">BN860_00826g</name>
</gene>
<evidence type="ECO:0000256" key="4">
    <source>
        <dbReference type="ARBA" id="ARBA00022676"/>
    </source>
</evidence>
<evidence type="ECO:0000256" key="7">
    <source>
        <dbReference type="ARBA" id="ARBA00022824"/>
    </source>
</evidence>
<proteinExistence type="inferred from homology"/>
<dbReference type="PANTHER" id="PTHR22760:SF1">
    <property type="entry name" value="DOL-P-MAN:MAN(7)GLCNAC(2)-PP-DOL ALPHA-1,6-MANNOSYLTRANSFERASE"/>
    <property type="match status" value="1"/>
</dbReference>
<evidence type="ECO:0000256" key="11">
    <source>
        <dbReference type="ARBA" id="ARBA00048899"/>
    </source>
</evidence>
<reference evidence="14" key="1">
    <citation type="journal article" date="2013" name="Genome Announc.">
        <title>Genome sequence of the food spoilage yeast Zygosaccharomyces bailii CLIB 213(T).</title>
        <authorList>
            <person name="Galeote V."/>
            <person name="Bigey F."/>
            <person name="Devillers H."/>
            <person name="Neuveglise C."/>
            <person name="Dequin S."/>
        </authorList>
    </citation>
    <scope>NUCLEOTIDE SEQUENCE [LARGE SCALE GENOMIC DNA]</scope>
    <source>
        <strain evidence="14">CLIB 213 / ATCC 58445 / CBS 680 / CCRC 21525 / NBRC 1098 / NCYC 1416 / NRRL Y-2227</strain>
    </source>
</reference>